<dbReference type="NCBIfam" id="TIGR00042">
    <property type="entry name" value="RdgB/HAM1 family non-canonical purine NTP pyrophosphatase"/>
    <property type="match status" value="1"/>
</dbReference>
<gene>
    <name evidence="12" type="ORF">AV656_01440</name>
</gene>
<dbReference type="Proteomes" id="UP000076490">
    <property type="component" value="Unassembled WGS sequence"/>
</dbReference>
<keyword evidence="4 10" id="KW-0547">Nucleotide-binding</keyword>
<protein>
    <recommendedName>
        <fullName evidence="10">dITP/XTP pyrophosphatase</fullName>
        <ecNumber evidence="10">3.6.1.66</ecNumber>
    </recommendedName>
    <alternativeName>
        <fullName evidence="10">Non-canonical purine NTP pyrophosphatase</fullName>
    </alternativeName>
    <alternativeName>
        <fullName evidence="10">Non-standard purine NTP pyrophosphatase</fullName>
    </alternativeName>
    <alternativeName>
        <fullName evidence="10">Nucleoside-triphosphate diphosphatase</fullName>
    </alternativeName>
    <alternativeName>
        <fullName evidence="10">Nucleoside-triphosphate pyrophosphatase</fullName>
        <shortName evidence="10">NTPase</shortName>
    </alternativeName>
</protein>
<comment type="cofactor">
    <cofactor evidence="10">
        <name>Mg(2+)</name>
        <dbReference type="ChEBI" id="CHEBI:18420"/>
    </cofactor>
    <text evidence="10">Binds 1 Mg(2+) ion per subunit.</text>
</comment>
<dbReference type="FunFam" id="3.90.950.10:FF:000001">
    <property type="entry name" value="dITP/XTP pyrophosphatase"/>
    <property type="match status" value="1"/>
</dbReference>
<feature type="active site" description="Proton acceptor" evidence="10">
    <location>
        <position position="70"/>
    </location>
</feature>
<proteinExistence type="inferred from homology"/>
<comment type="subunit">
    <text evidence="2 10">Homodimer.</text>
</comment>
<dbReference type="AlphaFoldDB" id="A0A161SVL1"/>
<dbReference type="OrthoDB" id="9807456at2"/>
<dbReference type="SUPFAM" id="SSF52972">
    <property type="entry name" value="ITPase-like"/>
    <property type="match status" value="1"/>
</dbReference>
<dbReference type="RefSeq" id="WP_063178099.1">
    <property type="nucleotide sequence ID" value="NZ_LQNT01000001.1"/>
</dbReference>
<dbReference type="GO" id="GO:0005829">
    <property type="term" value="C:cytosol"/>
    <property type="evidence" value="ECO:0007669"/>
    <property type="project" value="TreeGrafter"/>
</dbReference>
<evidence type="ECO:0000256" key="4">
    <source>
        <dbReference type="ARBA" id="ARBA00022741"/>
    </source>
</evidence>
<evidence type="ECO:0000256" key="8">
    <source>
        <dbReference type="ARBA" id="ARBA00051875"/>
    </source>
</evidence>
<feature type="binding site" evidence="10">
    <location>
        <begin position="153"/>
        <end position="156"/>
    </location>
    <ligand>
        <name>substrate</name>
    </ligand>
</feature>
<feature type="binding site" evidence="10">
    <location>
        <position position="70"/>
    </location>
    <ligand>
        <name>Mg(2+)</name>
        <dbReference type="ChEBI" id="CHEBI:18420"/>
    </ligand>
</feature>
<dbReference type="Gene3D" id="3.90.950.10">
    <property type="match status" value="1"/>
</dbReference>
<evidence type="ECO:0000256" key="9">
    <source>
        <dbReference type="ARBA" id="ARBA00052017"/>
    </source>
</evidence>
<keyword evidence="5 10" id="KW-0378">Hydrolase</keyword>
<feature type="binding site" evidence="10">
    <location>
        <begin position="181"/>
        <end position="182"/>
    </location>
    <ligand>
        <name>substrate</name>
    </ligand>
</feature>
<evidence type="ECO:0000256" key="10">
    <source>
        <dbReference type="HAMAP-Rule" id="MF_01405"/>
    </source>
</evidence>
<comment type="similarity">
    <text evidence="1 10 11">Belongs to the HAM1 NTPase family.</text>
</comment>
<dbReference type="GO" id="GO:0009117">
    <property type="term" value="P:nucleotide metabolic process"/>
    <property type="evidence" value="ECO:0007669"/>
    <property type="project" value="UniProtKB-KW"/>
</dbReference>
<dbReference type="PANTHER" id="PTHR11067">
    <property type="entry name" value="INOSINE TRIPHOSPHATE PYROPHOSPHATASE/HAM1 PROTEIN"/>
    <property type="match status" value="1"/>
</dbReference>
<evidence type="ECO:0000256" key="2">
    <source>
        <dbReference type="ARBA" id="ARBA00011738"/>
    </source>
</evidence>
<feature type="binding site" evidence="10">
    <location>
        <position position="176"/>
    </location>
    <ligand>
        <name>substrate</name>
    </ligand>
</feature>
<feature type="binding site" evidence="10">
    <location>
        <begin position="8"/>
        <end position="13"/>
    </location>
    <ligand>
        <name>substrate</name>
    </ligand>
</feature>
<accession>A0A161SVL1</accession>
<comment type="catalytic activity">
    <reaction evidence="9 10">
        <text>XTP + H2O = XMP + diphosphate + H(+)</text>
        <dbReference type="Rhea" id="RHEA:28610"/>
        <dbReference type="ChEBI" id="CHEBI:15377"/>
        <dbReference type="ChEBI" id="CHEBI:15378"/>
        <dbReference type="ChEBI" id="CHEBI:33019"/>
        <dbReference type="ChEBI" id="CHEBI:57464"/>
        <dbReference type="ChEBI" id="CHEBI:61314"/>
        <dbReference type="EC" id="3.6.1.66"/>
    </reaction>
</comment>
<keyword evidence="6 10" id="KW-0460">Magnesium</keyword>
<evidence type="ECO:0000256" key="3">
    <source>
        <dbReference type="ARBA" id="ARBA00022723"/>
    </source>
</evidence>
<evidence type="ECO:0000313" key="13">
    <source>
        <dbReference type="Proteomes" id="UP000076490"/>
    </source>
</evidence>
<dbReference type="GO" id="GO:0036220">
    <property type="term" value="F:ITP diphosphatase activity"/>
    <property type="evidence" value="ECO:0007669"/>
    <property type="project" value="UniProtKB-UniRule"/>
</dbReference>
<comment type="catalytic activity">
    <reaction evidence="10">
        <text>ITP + H2O = IMP + diphosphate + H(+)</text>
        <dbReference type="Rhea" id="RHEA:29399"/>
        <dbReference type="ChEBI" id="CHEBI:15377"/>
        <dbReference type="ChEBI" id="CHEBI:15378"/>
        <dbReference type="ChEBI" id="CHEBI:33019"/>
        <dbReference type="ChEBI" id="CHEBI:58053"/>
        <dbReference type="ChEBI" id="CHEBI:61402"/>
        <dbReference type="EC" id="3.6.1.66"/>
    </reaction>
</comment>
<dbReference type="NCBIfam" id="NF011397">
    <property type="entry name" value="PRK14822.1"/>
    <property type="match status" value="1"/>
</dbReference>
<comment type="function">
    <text evidence="10">Pyrophosphatase that catalyzes the hydrolysis of nucleoside triphosphates to their monophosphate derivatives, with a high preference for the non-canonical purine nucleotides XTP (xanthosine triphosphate), dITP (deoxyinosine triphosphate) and ITP. Seems to function as a house-cleaning enzyme that removes non-canonical purine nucleotides from the nucleotide pool, thus preventing their incorporation into DNA/RNA and avoiding chromosomal lesions.</text>
</comment>
<feature type="binding site" evidence="10">
    <location>
        <position position="41"/>
    </location>
    <ligand>
        <name>Mg(2+)</name>
        <dbReference type="ChEBI" id="CHEBI:18420"/>
    </ligand>
</feature>
<keyword evidence="3 10" id="KW-0479">Metal-binding</keyword>
<name>A0A161SVL1_9BACL</name>
<evidence type="ECO:0000256" key="11">
    <source>
        <dbReference type="RuleBase" id="RU003781"/>
    </source>
</evidence>
<evidence type="ECO:0000256" key="1">
    <source>
        <dbReference type="ARBA" id="ARBA00008023"/>
    </source>
</evidence>
<reference evidence="12 13" key="1">
    <citation type="submission" date="2016-01" db="EMBL/GenBank/DDBJ databases">
        <title>Whole genome sequencing of Bhargavaea cecembensis T14.</title>
        <authorList>
            <person name="Hong K.W."/>
        </authorList>
    </citation>
    <scope>NUCLEOTIDE SEQUENCE [LARGE SCALE GENOMIC DNA]</scope>
    <source>
        <strain evidence="12 13">T14</strain>
    </source>
</reference>
<dbReference type="EC" id="3.6.1.66" evidence="10"/>
<dbReference type="InterPro" id="IPR002637">
    <property type="entry name" value="RdgB/HAM1"/>
</dbReference>
<dbReference type="PANTHER" id="PTHR11067:SF9">
    <property type="entry name" value="INOSINE TRIPHOSPHATE PYROPHOSPHATASE"/>
    <property type="match status" value="1"/>
</dbReference>
<dbReference type="Pfam" id="PF01725">
    <property type="entry name" value="Ham1p_like"/>
    <property type="match status" value="1"/>
</dbReference>
<dbReference type="CDD" id="cd00515">
    <property type="entry name" value="HAM1"/>
    <property type="match status" value="1"/>
</dbReference>
<dbReference type="EMBL" id="LQNT01000001">
    <property type="protein sequence ID" value="KZE39970.1"/>
    <property type="molecule type" value="Genomic_DNA"/>
</dbReference>
<comment type="catalytic activity">
    <reaction evidence="8 10">
        <text>dITP + H2O = dIMP + diphosphate + H(+)</text>
        <dbReference type="Rhea" id="RHEA:28342"/>
        <dbReference type="ChEBI" id="CHEBI:15377"/>
        <dbReference type="ChEBI" id="CHEBI:15378"/>
        <dbReference type="ChEBI" id="CHEBI:33019"/>
        <dbReference type="ChEBI" id="CHEBI:61194"/>
        <dbReference type="ChEBI" id="CHEBI:61382"/>
        <dbReference type="EC" id="3.6.1.66"/>
    </reaction>
</comment>
<dbReference type="GO" id="GO:0035870">
    <property type="term" value="F:dITP diphosphatase activity"/>
    <property type="evidence" value="ECO:0007669"/>
    <property type="project" value="UniProtKB-UniRule"/>
</dbReference>
<organism evidence="12 13">
    <name type="scientific">Bhargavaea cecembensis</name>
    <dbReference type="NCBI Taxonomy" id="394098"/>
    <lineage>
        <taxon>Bacteria</taxon>
        <taxon>Bacillati</taxon>
        <taxon>Bacillota</taxon>
        <taxon>Bacilli</taxon>
        <taxon>Bacillales</taxon>
        <taxon>Caryophanaceae</taxon>
        <taxon>Bhargavaea</taxon>
    </lineage>
</organism>
<dbReference type="InterPro" id="IPR020922">
    <property type="entry name" value="dITP/XTP_pyrophosphatase"/>
</dbReference>
<dbReference type="GO" id="GO:0000166">
    <property type="term" value="F:nucleotide binding"/>
    <property type="evidence" value="ECO:0007669"/>
    <property type="project" value="UniProtKB-KW"/>
</dbReference>
<sequence length="201" mass="21861">MNEVIIATKNRGKAKDFEALLSPYGIRVLTLFDVAPELEIEETGTTFRENAALKAETVAEKLGKMVIADDSGLAVDALDGKPGVYSARYSGEGATDERNIEKLLADLSGVQDEERTARFVCVLAVAAPGAETRFFEGTCEGRILRAPAGENGFGYDPVFYVPREERTMAQLTPEEKAVVSHRGEAIRSLEEQAGELFGEKQ</sequence>
<dbReference type="InterPro" id="IPR029001">
    <property type="entry name" value="ITPase-like_fam"/>
</dbReference>
<dbReference type="HAMAP" id="MF_01405">
    <property type="entry name" value="Non_canon_purine_NTPase"/>
    <property type="match status" value="1"/>
</dbReference>
<comment type="caution">
    <text evidence="12">The sequence shown here is derived from an EMBL/GenBank/DDBJ whole genome shotgun (WGS) entry which is preliminary data.</text>
</comment>
<feature type="binding site" evidence="10">
    <location>
        <position position="71"/>
    </location>
    <ligand>
        <name>substrate</name>
    </ligand>
</feature>
<dbReference type="GO" id="GO:0046872">
    <property type="term" value="F:metal ion binding"/>
    <property type="evidence" value="ECO:0007669"/>
    <property type="project" value="UniProtKB-KW"/>
</dbReference>
<evidence type="ECO:0000256" key="5">
    <source>
        <dbReference type="ARBA" id="ARBA00022801"/>
    </source>
</evidence>
<evidence type="ECO:0000256" key="7">
    <source>
        <dbReference type="ARBA" id="ARBA00023080"/>
    </source>
</evidence>
<dbReference type="GO" id="GO:0017111">
    <property type="term" value="F:ribonucleoside triphosphate phosphatase activity"/>
    <property type="evidence" value="ECO:0007669"/>
    <property type="project" value="InterPro"/>
</dbReference>
<evidence type="ECO:0000256" key="6">
    <source>
        <dbReference type="ARBA" id="ARBA00022842"/>
    </source>
</evidence>
<dbReference type="GO" id="GO:0036222">
    <property type="term" value="F:XTP diphosphatase activity"/>
    <property type="evidence" value="ECO:0007669"/>
    <property type="project" value="UniProtKB-UniRule"/>
</dbReference>
<evidence type="ECO:0000313" key="12">
    <source>
        <dbReference type="EMBL" id="KZE39970.1"/>
    </source>
</evidence>
<keyword evidence="7 10" id="KW-0546">Nucleotide metabolism</keyword>
<dbReference type="GO" id="GO:0009146">
    <property type="term" value="P:purine nucleoside triphosphate catabolic process"/>
    <property type="evidence" value="ECO:0007669"/>
    <property type="project" value="UniProtKB-UniRule"/>
</dbReference>